<dbReference type="EMBL" id="MN033689">
    <property type="protein sequence ID" value="QDH87865.1"/>
    <property type="molecule type" value="Genomic_RNA"/>
</dbReference>
<reference evidence="2" key="1">
    <citation type="submission" date="2019-05" db="EMBL/GenBank/DDBJ databases">
        <title>Metatranscriptomic reconstruction reveals RNA viruses with the potential to shape carbon cycling in soil.</title>
        <authorList>
            <person name="Starr E.P."/>
            <person name="Nuccio E."/>
            <person name="Pett-Ridge J."/>
            <person name="Banfield J.F."/>
            <person name="Firestone M.K."/>
        </authorList>
    </citation>
    <scope>NUCLEOTIDE SEQUENCE</scope>
    <source>
        <strain evidence="2">H4_Bulk_46_scaffold_514</strain>
    </source>
</reference>
<evidence type="ECO:0000256" key="1">
    <source>
        <dbReference type="SAM" id="Phobius"/>
    </source>
</evidence>
<keyword evidence="1" id="KW-1133">Transmembrane helix</keyword>
<feature type="transmembrane region" description="Helical" evidence="1">
    <location>
        <begin position="12"/>
        <end position="35"/>
    </location>
</feature>
<name>A0A514D2M4_9VIRU</name>
<evidence type="ECO:0000313" key="2">
    <source>
        <dbReference type="EMBL" id="QDH87865.1"/>
    </source>
</evidence>
<sequence length="45" mass="5060">MDQLDEQMRRLLWIGVFILILSWAAIGLVLIGIALNVPGNLFQAH</sequence>
<protein>
    <submittedName>
        <fullName evidence="2">Uncharacterized protein</fullName>
    </submittedName>
</protein>
<accession>A0A514D2M4</accession>
<organism evidence="2">
    <name type="scientific">Leviviridae sp</name>
    <dbReference type="NCBI Taxonomy" id="2027243"/>
    <lineage>
        <taxon>Viruses</taxon>
        <taxon>Riboviria</taxon>
        <taxon>Orthornavirae</taxon>
        <taxon>Lenarviricota</taxon>
        <taxon>Leviviricetes</taxon>
        <taxon>Norzivirales</taxon>
        <taxon>Fiersviridae</taxon>
    </lineage>
</organism>
<keyword evidence="1" id="KW-0812">Transmembrane</keyword>
<gene>
    <name evidence="2" type="ORF">H4Bulk46514_000002</name>
</gene>
<keyword evidence="1" id="KW-0472">Membrane</keyword>
<proteinExistence type="predicted"/>